<reference evidence="2" key="1">
    <citation type="submission" date="2014-08" db="EMBL/GenBank/DDBJ databases">
        <authorList>
            <person name="Sharma Rahul"/>
            <person name="Thines Marco"/>
        </authorList>
    </citation>
    <scope>NUCLEOTIDE SEQUENCE</scope>
</reference>
<sequence>MGSGTADELNGRSVGLEKDLEALDLKAGSERQSNGKEDDGSFDDSDPERQLRRYARDLTRYHRNLFDGVKTREQRKKS</sequence>
<organism evidence="2">
    <name type="scientific">Phaffia rhodozyma</name>
    <name type="common">Yeast</name>
    <name type="synonym">Xanthophyllomyces dendrorhous</name>
    <dbReference type="NCBI Taxonomy" id="264483"/>
    <lineage>
        <taxon>Eukaryota</taxon>
        <taxon>Fungi</taxon>
        <taxon>Dikarya</taxon>
        <taxon>Basidiomycota</taxon>
        <taxon>Agaricomycotina</taxon>
        <taxon>Tremellomycetes</taxon>
        <taxon>Cystofilobasidiales</taxon>
        <taxon>Mrakiaceae</taxon>
        <taxon>Phaffia</taxon>
    </lineage>
</organism>
<evidence type="ECO:0000313" key="2">
    <source>
        <dbReference type="EMBL" id="CED85111.1"/>
    </source>
</evidence>
<dbReference type="AlphaFoldDB" id="A0A0F7SUD6"/>
<protein>
    <submittedName>
        <fullName evidence="2">Uncharacterized protein</fullName>
    </submittedName>
</protein>
<feature type="region of interest" description="Disordered" evidence="1">
    <location>
        <begin position="1"/>
        <end position="56"/>
    </location>
</feature>
<evidence type="ECO:0000256" key="1">
    <source>
        <dbReference type="SAM" id="MobiDB-lite"/>
    </source>
</evidence>
<name>A0A0F7SUD6_PHARH</name>
<proteinExistence type="predicted"/>
<dbReference type="EMBL" id="LN483332">
    <property type="protein sequence ID" value="CED85111.1"/>
    <property type="molecule type" value="Genomic_DNA"/>
</dbReference>
<accession>A0A0F7SUD6</accession>
<feature type="compositionally biased region" description="Basic and acidic residues" evidence="1">
    <location>
        <begin position="47"/>
        <end position="56"/>
    </location>
</feature>
<feature type="compositionally biased region" description="Basic and acidic residues" evidence="1">
    <location>
        <begin position="15"/>
        <end position="39"/>
    </location>
</feature>